<dbReference type="GO" id="GO:0003677">
    <property type="term" value="F:DNA binding"/>
    <property type="evidence" value="ECO:0007669"/>
    <property type="project" value="UniProtKB-KW"/>
</dbReference>
<gene>
    <name evidence="3" type="ORF">D3H65_21945</name>
</gene>
<evidence type="ECO:0000313" key="4">
    <source>
        <dbReference type="Proteomes" id="UP000263900"/>
    </source>
</evidence>
<dbReference type="OrthoDB" id="681019at2"/>
<dbReference type="CDD" id="cd00093">
    <property type="entry name" value="HTH_XRE"/>
    <property type="match status" value="1"/>
</dbReference>
<evidence type="ECO:0000256" key="1">
    <source>
        <dbReference type="ARBA" id="ARBA00023125"/>
    </source>
</evidence>
<evidence type="ECO:0000259" key="2">
    <source>
        <dbReference type="PROSITE" id="PS50943"/>
    </source>
</evidence>
<dbReference type="KEGG" id="pseg:D3H65_21945"/>
<reference evidence="3 4" key="1">
    <citation type="submission" date="2018-09" db="EMBL/GenBank/DDBJ databases">
        <title>Genome sequencing of strain 6GH32-13.</title>
        <authorList>
            <person name="Weon H.-Y."/>
            <person name="Heo J."/>
            <person name="Kwon S.-W."/>
        </authorList>
    </citation>
    <scope>NUCLEOTIDE SEQUENCE [LARGE SCALE GENOMIC DNA]</scope>
    <source>
        <strain evidence="3 4">5GH32-13</strain>
    </source>
</reference>
<dbReference type="Pfam" id="PF12844">
    <property type="entry name" value="HTH_19"/>
    <property type="match status" value="1"/>
</dbReference>
<dbReference type="Proteomes" id="UP000263900">
    <property type="component" value="Chromosome"/>
</dbReference>
<name>A0A3B7MRP6_9BACT</name>
<proteinExistence type="predicted"/>
<dbReference type="Gene3D" id="1.10.260.40">
    <property type="entry name" value="lambda repressor-like DNA-binding domains"/>
    <property type="match status" value="1"/>
</dbReference>
<dbReference type="InterPro" id="IPR010982">
    <property type="entry name" value="Lambda_DNA-bd_dom_sf"/>
</dbReference>
<dbReference type="PANTHER" id="PTHR46558">
    <property type="entry name" value="TRACRIPTIONAL REGULATORY PROTEIN-RELATED-RELATED"/>
    <property type="match status" value="1"/>
</dbReference>
<dbReference type="SMART" id="SM00530">
    <property type="entry name" value="HTH_XRE"/>
    <property type="match status" value="1"/>
</dbReference>
<protein>
    <submittedName>
        <fullName evidence="3">XRE family transcriptional regulator</fullName>
    </submittedName>
</protein>
<evidence type="ECO:0000313" key="3">
    <source>
        <dbReference type="EMBL" id="AXY76497.1"/>
    </source>
</evidence>
<accession>A0A3B7MRP6</accession>
<dbReference type="SUPFAM" id="SSF47413">
    <property type="entry name" value="lambda repressor-like DNA-binding domains"/>
    <property type="match status" value="1"/>
</dbReference>
<dbReference type="PROSITE" id="PS50943">
    <property type="entry name" value="HTH_CROC1"/>
    <property type="match status" value="1"/>
</dbReference>
<dbReference type="AlphaFoldDB" id="A0A3B7MRP6"/>
<keyword evidence="1" id="KW-0238">DNA-binding</keyword>
<dbReference type="PANTHER" id="PTHR46558:SF11">
    <property type="entry name" value="HTH-TYPE TRANSCRIPTIONAL REGULATOR XRE"/>
    <property type="match status" value="1"/>
</dbReference>
<feature type="domain" description="HTH cro/C1-type" evidence="2">
    <location>
        <begin position="30"/>
        <end position="84"/>
    </location>
</feature>
<dbReference type="EMBL" id="CP032157">
    <property type="protein sequence ID" value="AXY76497.1"/>
    <property type="molecule type" value="Genomic_DNA"/>
</dbReference>
<sequence>MYSIPFSLPIFLVINLKIMEQSLNFFGKNLQFLRKEKKLRQHQMFDSLGFSRTTWSNYEQCRTAPSLDGLIRISRFFGVSLDELIAEDIEMKFEGRKYKKYAYNETISLVEEPNTGLDYIKNRLDRLETEVGIIKSSREESPF</sequence>
<keyword evidence="4" id="KW-1185">Reference proteome</keyword>
<dbReference type="InterPro" id="IPR001387">
    <property type="entry name" value="Cro/C1-type_HTH"/>
</dbReference>
<organism evidence="3 4">
    <name type="scientific">Paraflavitalea soli</name>
    <dbReference type="NCBI Taxonomy" id="2315862"/>
    <lineage>
        <taxon>Bacteria</taxon>
        <taxon>Pseudomonadati</taxon>
        <taxon>Bacteroidota</taxon>
        <taxon>Chitinophagia</taxon>
        <taxon>Chitinophagales</taxon>
        <taxon>Chitinophagaceae</taxon>
        <taxon>Paraflavitalea</taxon>
    </lineage>
</organism>